<reference evidence="2" key="1">
    <citation type="submission" date="2021-04" db="EMBL/GenBank/DDBJ databases">
        <authorList>
            <person name="Pira H."/>
            <person name="Risdian C."/>
            <person name="Wink J."/>
        </authorList>
    </citation>
    <scope>NUCLEOTIDE SEQUENCE</scope>
    <source>
        <strain evidence="2">WHY3</strain>
    </source>
</reference>
<keyword evidence="1" id="KW-1133">Transmembrane helix</keyword>
<sequence length="187" mass="21949">MCVTSFTYLCLKKNYILLIIIGILIISCKSPTYQKTEADVARVVFEAVKQNDYDLFKENIASHHDLKELWIKFVEQSKSEGFEKLKEGFQVSSYLENYDRVYPAFIKVTKKLFREAISDAKKSGIIVSELNYESFEVKNLPYQKVINIVVSHKDKKYVFETKFYELNNYMVSQGEIEWSGQYIELIE</sequence>
<dbReference type="AlphaFoldDB" id="A0A9X1FB13"/>
<organism evidence="2 3">
    <name type="scientific">Winogradskyella luteola</name>
    <dbReference type="NCBI Taxonomy" id="2828330"/>
    <lineage>
        <taxon>Bacteria</taxon>
        <taxon>Pseudomonadati</taxon>
        <taxon>Bacteroidota</taxon>
        <taxon>Flavobacteriia</taxon>
        <taxon>Flavobacteriales</taxon>
        <taxon>Flavobacteriaceae</taxon>
        <taxon>Winogradskyella</taxon>
    </lineage>
</organism>
<evidence type="ECO:0000313" key="3">
    <source>
        <dbReference type="Proteomes" id="UP001138894"/>
    </source>
</evidence>
<evidence type="ECO:0000313" key="2">
    <source>
        <dbReference type="EMBL" id="MBV7269688.1"/>
    </source>
</evidence>
<name>A0A9X1FB13_9FLAO</name>
<keyword evidence="1" id="KW-0472">Membrane</keyword>
<keyword evidence="1" id="KW-0812">Transmembrane</keyword>
<dbReference type="RefSeq" id="WP_218546484.1">
    <property type="nucleotide sequence ID" value="NZ_JAGSPD010000008.1"/>
</dbReference>
<accession>A0A9X1FB13</accession>
<comment type="caution">
    <text evidence="2">The sequence shown here is derived from an EMBL/GenBank/DDBJ whole genome shotgun (WGS) entry which is preliminary data.</text>
</comment>
<protein>
    <submittedName>
        <fullName evidence="2">Uncharacterized protein</fullName>
    </submittedName>
</protein>
<evidence type="ECO:0000256" key="1">
    <source>
        <dbReference type="SAM" id="Phobius"/>
    </source>
</evidence>
<dbReference type="Proteomes" id="UP001138894">
    <property type="component" value="Unassembled WGS sequence"/>
</dbReference>
<proteinExistence type="predicted"/>
<keyword evidence="3" id="KW-1185">Reference proteome</keyword>
<gene>
    <name evidence="2" type="ORF">KCG49_10875</name>
</gene>
<feature type="transmembrane region" description="Helical" evidence="1">
    <location>
        <begin position="6"/>
        <end position="26"/>
    </location>
</feature>
<dbReference type="EMBL" id="JAGSPD010000008">
    <property type="protein sequence ID" value="MBV7269688.1"/>
    <property type="molecule type" value="Genomic_DNA"/>
</dbReference>